<dbReference type="Pfam" id="PF00583">
    <property type="entry name" value="Acetyltransf_1"/>
    <property type="match status" value="1"/>
</dbReference>
<evidence type="ECO:0000259" key="3">
    <source>
        <dbReference type="PROSITE" id="PS51186"/>
    </source>
</evidence>
<evidence type="ECO:0000313" key="5">
    <source>
        <dbReference type="Proteomes" id="UP000565745"/>
    </source>
</evidence>
<dbReference type="PANTHER" id="PTHR43420:SF44">
    <property type="entry name" value="ACETYLTRANSFERASE YPEA"/>
    <property type="match status" value="1"/>
</dbReference>
<proteinExistence type="predicted"/>
<dbReference type="EMBL" id="JACIFU010000003">
    <property type="protein sequence ID" value="MBB4174781.1"/>
    <property type="molecule type" value="Genomic_DNA"/>
</dbReference>
<dbReference type="InterPro" id="IPR016181">
    <property type="entry name" value="Acyl_CoA_acyltransferase"/>
</dbReference>
<dbReference type="EC" id="2.3.1.267" evidence="4"/>
<dbReference type="InterPro" id="IPR050680">
    <property type="entry name" value="YpeA/RimI_acetyltransf"/>
</dbReference>
<protein>
    <submittedName>
        <fullName evidence="4">Ribosomal-protein-alanine N-acetyltransferase</fullName>
        <ecNumber evidence="4">2.3.1.267</ecNumber>
    </submittedName>
</protein>
<dbReference type="CDD" id="cd04301">
    <property type="entry name" value="NAT_SF"/>
    <property type="match status" value="1"/>
</dbReference>
<keyword evidence="1 4" id="KW-0808">Transferase</keyword>
<comment type="caution">
    <text evidence="4">The sequence shown here is derived from an EMBL/GenBank/DDBJ whole genome shotgun (WGS) entry which is preliminary data.</text>
</comment>
<dbReference type="PANTHER" id="PTHR43420">
    <property type="entry name" value="ACETYLTRANSFERASE"/>
    <property type="match status" value="1"/>
</dbReference>
<gene>
    <name evidence="4" type="ORF">GGR93_002569</name>
</gene>
<organism evidence="4 5">
    <name type="scientific">Sulfitobacter noctilucicola</name>
    <dbReference type="NCBI Taxonomy" id="1342301"/>
    <lineage>
        <taxon>Bacteria</taxon>
        <taxon>Pseudomonadati</taxon>
        <taxon>Pseudomonadota</taxon>
        <taxon>Alphaproteobacteria</taxon>
        <taxon>Rhodobacterales</taxon>
        <taxon>Roseobacteraceae</taxon>
        <taxon>Sulfitobacter</taxon>
    </lineage>
</organism>
<dbReference type="OrthoDB" id="9804026at2"/>
<dbReference type="PROSITE" id="PS51186">
    <property type="entry name" value="GNAT"/>
    <property type="match status" value="1"/>
</dbReference>
<dbReference type="GO" id="GO:0008999">
    <property type="term" value="F:protein-N-terminal-alanine acetyltransferase activity"/>
    <property type="evidence" value="ECO:0007669"/>
    <property type="project" value="UniProtKB-EC"/>
</dbReference>
<evidence type="ECO:0000313" key="4">
    <source>
        <dbReference type="EMBL" id="MBB4174781.1"/>
    </source>
</evidence>
<keyword evidence="2 4" id="KW-0012">Acyltransferase</keyword>
<dbReference type="InterPro" id="IPR000182">
    <property type="entry name" value="GNAT_dom"/>
</dbReference>
<reference evidence="4 5" key="1">
    <citation type="submission" date="2020-08" db="EMBL/GenBank/DDBJ databases">
        <title>Genomic Encyclopedia of Type Strains, Phase IV (KMG-IV): sequencing the most valuable type-strain genomes for metagenomic binning, comparative biology and taxonomic classification.</title>
        <authorList>
            <person name="Goeker M."/>
        </authorList>
    </citation>
    <scope>NUCLEOTIDE SEQUENCE [LARGE SCALE GENOMIC DNA]</scope>
    <source>
        <strain evidence="4 5">DSM 101015</strain>
    </source>
</reference>
<evidence type="ECO:0000256" key="2">
    <source>
        <dbReference type="ARBA" id="ARBA00023315"/>
    </source>
</evidence>
<keyword evidence="5" id="KW-1185">Reference proteome</keyword>
<dbReference type="AlphaFoldDB" id="A0A7W6M9K7"/>
<evidence type="ECO:0000256" key="1">
    <source>
        <dbReference type="ARBA" id="ARBA00022679"/>
    </source>
</evidence>
<dbReference type="Gene3D" id="3.40.630.30">
    <property type="match status" value="1"/>
</dbReference>
<dbReference type="Proteomes" id="UP000565745">
    <property type="component" value="Unassembled WGS sequence"/>
</dbReference>
<sequence length="147" mass="15893">MTPQALAALHAAAFVHERPWSSDEFASLLNSDHVSLLTDEHSFALARTVAGESELLTLAVDPDHQRCGLGRKLTRAWLTAARAQADVAFLEVAADNAGAHALYTAEGFAEVGRRKGYYMRKNAAPADAIVMRRDLTLGHHGVLHPPT</sequence>
<accession>A0A7W6M9K7</accession>
<feature type="domain" description="N-acetyltransferase" evidence="3">
    <location>
        <begin position="1"/>
        <end position="136"/>
    </location>
</feature>
<dbReference type="SUPFAM" id="SSF55729">
    <property type="entry name" value="Acyl-CoA N-acyltransferases (Nat)"/>
    <property type="match status" value="1"/>
</dbReference>
<name>A0A7W6M9K7_9RHOB</name>